<name>A0A6C0I5B7_9ZZZZ</name>
<dbReference type="EMBL" id="MN740111">
    <property type="protein sequence ID" value="QHT88201.1"/>
    <property type="molecule type" value="Genomic_DNA"/>
</dbReference>
<dbReference type="PANTHER" id="PTHR32114">
    <property type="entry name" value="ABC TRANSPORTER ABCH.3"/>
    <property type="match status" value="1"/>
</dbReference>
<dbReference type="Pfam" id="PF13476">
    <property type="entry name" value="AAA_23"/>
    <property type="match status" value="1"/>
</dbReference>
<dbReference type="AlphaFoldDB" id="A0A6C0I5B7"/>
<dbReference type="GO" id="GO:0006302">
    <property type="term" value="P:double-strand break repair"/>
    <property type="evidence" value="ECO:0007669"/>
    <property type="project" value="InterPro"/>
</dbReference>
<proteinExistence type="predicted"/>
<keyword evidence="1" id="KW-0175">Coiled coil</keyword>
<feature type="coiled-coil region" evidence="1">
    <location>
        <begin position="154"/>
        <end position="195"/>
    </location>
</feature>
<evidence type="ECO:0000256" key="1">
    <source>
        <dbReference type="SAM" id="Coils"/>
    </source>
</evidence>
<dbReference type="PANTHER" id="PTHR32114:SF2">
    <property type="entry name" value="ABC TRANSPORTER ABCH.3"/>
    <property type="match status" value="1"/>
</dbReference>
<dbReference type="InterPro" id="IPR027417">
    <property type="entry name" value="P-loop_NTPase"/>
</dbReference>
<sequence>MQVELYNFRCWKKHTIDFNDKGIILINGTSGSGKSSILNAIYFAITGIGSKIVSYGEKKCSVKLSLTNNDGIKEITRTKSPCRLTVKMSNDETYEDEEAQKIINNHYGNYFQQTSYMTQKLIHSFLNLTPTEKMNFLQKFVFDDIETQNTMIMKNKCKDKISELKKSLIEHKSKISLYENELSLLDNKFNILKNKYSITNYQIIGDYFKTLPLVTYDPNTLKELRDKQSVFNEIFQKYKEYKMKQDEYNNQKQQIMSDIQDNINSKQKIKEEIDNTEYKGDKYIEYLNKGKLYYSMNKKYETLVKNMDNNIHNIFIVINKQNELYKTQIKSAIDNKNKAYEQLSTVYADIDYIKENIEKWNKSTQTIIEYSNLIKEMSKKYDIEDCNNIDTINTNIIVCNNELDEYRKLMIEKQEQLNKMKNDWNMINKIHKCPKCHVYVRIQTSNKDPNKHKLVEDNSDIKELNTDTYNKNTETLQNEISTLSIKINDKQKEIYTKETNKNELIDFNAKYDNYKKRIKRADPLLIKYYNFSFTNNYMSTDNYNNKINNINKWLNDYNKYENEIIHYETLIKSVLGQPEHCITEILDNLKSKNTSDIHINIKQYMNISNNDTINKMLKETLDILEQINYIRSPNDKINIDKLDEIPSLTEDEINNEYLEQTNKKLKCEHNYTLILQIESKCCLLNEKLNNINNKLTSVNNYINNETENIEERCNEINKQINECYEKEQNYNKYMIMNDIYEQWKRLKYETRIHQYTQDNVSNDIVIHEMFLNKINESESITLTKCIDSVNYYINDYLEKFFPNETMIVDIVPFKEKLCKNKTENEMKPGIDIKVCYKGEEVELSALSGGEYDRVSLAIMLSFNHLSTSNMILLDESVASLDAELTNDILEKLKENLNNKRVIVVAHQLSTGLFDQIINTK</sequence>
<dbReference type="SUPFAM" id="SSF52540">
    <property type="entry name" value="P-loop containing nucleoside triphosphate hydrolases"/>
    <property type="match status" value="2"/>
</dbReference>
<protein>
    <recommendedName>
        <fullName evidence="2">Rad50/SbcC-type AAA domain-containing protein</fullName>
    </recommendedName>
</protein>
<accession>A0A6C0I5B7</accession>
<dbReference type="Gene3D" id="3.40.50.300">
    <property type="entry name" value="P-loop containing nucleotide triphosphate hydrolases"/>
    <property type="match status" value="2"/>
</dbReference>
<evidence type="ECO:0000259" key="2">
    <source>
        <dbReference type="Pfam" id="PF13476"/>
    </source>
</evidence>
<evidence type="ECO:0000313" key="3">
    <source>
        <dbReference type="EMBL" id="QHT88201.1"/>
    </source>
</evidence>
<feature type="domain" description="Rad50/SbcC-type AAA" evidence="2">
    <location>
        <begin position="3"/>
        <end position="195"/>
    </location>
</feature>
<dbReference type="GO" id="GO:0016887">
    <property type="term" value="F:ATP hydrolysis activity"/>
    <property type="evidence" value="ECO:0007669"/>
    <property type="project" value="InterPro"/>
</dbReference>
<organism evidence="3">
    <name type="scientific">viral metagenome</name>
    <dbReference type="NCBI Taxonomy" id="1070528"/>
    <lineage>
        <taxon>unclassified sequences</taxon>
        <taxon>metagenomes</taxon>
        <taxon>organismal metagenomes</taxon>
    </lineage>
</organism>
<reference evidence="3" key="1">
    <citation type="journal article" date="2020" name="Nature">
        <title>Giant virus diversity and host interactions through global metagenomics.</title>
        <authorList>
            <person name="Schulz F."/>
            <person name="Roux S."/>
            <person name="Paez-Espino D."/>
            <person name="Jungbluth S."/>
            <person name="Walsh D.A."/>
            <person name="Denef V.J."/>
            <person name="McMahon K.D."/>
            <person name="Konstantinidis K.T."/>
            <person name="Eloe-Fadrosh E.A."/>
            <person name="Kyrpides N.C."/>
            <person name="Woyke T."/>
        </authorList>
    </citation>
    <scope>NUCLEOTIDE SEQUENCE</scope>
    <source>
        <strain evidence="3">GVMAG-M-3300023184-24</strain>
    </source>
</reference>
<dbReference type="InterPro" id="IPR038729">
    <property type="entry name" value="Rad50/SbcC_AAA"/>
</dbReference>